<evidence type="ECO:0000256" key="9">
    <source>
        <dbReference type="PIRSR" id="PIRSR605093-1"/>
    </source>
</evidence>
<evidence type="ECO:0000256" key="5">
    <source>
        <dbReference type="ARBA" id="ARBA00022741"/>
    </source>
</evidence>
<keyword evidence="6" id="KW-0693">Viral RNA replication</keyword>
<dbReference type="GO" id="GO:0003968">
    <property type="term" value="F:RNA-directed RNA polymerase activity"/>
    <property type="evidence" value="ECO:0007669"/>
    <property type="project" value="UniProtKB-KW"/>
</dbReference>
<feature type="domain" description="RdRp catalytic" evidence="10">
    <location>
        <begin position="312"/>
        <end position="456"/>
    </location>
</feature>
<feature type="binding site" evidence="9">
    <location>
        <position position="424"/>
    </location>
    <ligand>
        <name>Mg(2+)</name>
        <dbReference type="ChEBI" id="CHEBI:18420"/>
        <label>2</label>
    </ligand>
</feature>
<sequence>MKSLVNLLQYILLDMEDRCHVSTIRDLKTVSDRIKDEGQSFLTITLPAFGSDFTKSLDQGFVAPSSFAGFRRKGGLPVFLRGFLELVFDRDTGRLLPCPDVDAIFAIRQITLMFAKIRFDVSERRNRAAISKYMEVEDELRSNSYSEGTTGPRGVPEMGTLPWGISYGAFRRVASMLFGRVLLAMDESIYHERILPRHGPGSTADRLLGNKKFYQTVWPDRLEVVFPAGKYAFANWRDYLDRGIVFIDPGAETPVRVITVPKTQKTPRIIAIEPTAMQYMQQGLLEAIVEAIEGDFIANSLIGFKSQVPNQQLALKGSLDGSLATLDLSEASDRVSYRHVRELLSRNGLFAEAVDATRSRKADVPGHGVIRLAKFASMGSALCFPMEAMVFCTVVFLGIEQTLNRRLTMKDVKSLLGKVRVYGDDIIVPVEFTDTVVDALEAFGFRVNTGKSFWNGKFRESCGRDYYDGVDITTIRLRSLPPTRQWSEEESEIVISSFSFRNQAYKAGLWKTVRYMDSLMESLKWPTPAVHETSPGLGRVSHLPYVPHGAKVKWDPNLQKPVILALTVTEKRQRNSVDGYPALLKWFLKRDDLPFVDVDHLLYSGRPRSVDIKLRWVDPH</sequence>
<keyword evidence="2 11" id="KW-0696">RNA-directed RNA polymerase</keyword>
<dbReference type="GO" id="GO:0039694">
    <property type="term" value="P:viral RNA genome replication"/>
    <property type="evidence" value="ECO:0007669"/>
    <property type="project" value="InterPro"/>
</dbReference>
<dbReference type="InterPro" id="IPR007096">
    <property type="entry name" value="RNA-dir_Rpol_cat_phage"/>
</dbReference>
<keyword evidence="9" id="KW-0479">Metal-binding</keyword>
<accession>A0A514D4S0</accession>
<keyword evidence="3" id="KW-0808">Transferase</keyword>
<dbReference type="GO" id="GO:0000166">
    <property type="term" value="F:nucleotide binding"/>
    <property type="evidence" value="ECO:0007669"/>
    <property type="project" value="UniProtKB-KW"/>
</dbReference>
<comment type="cofactor">
    <cofactor evidence="9">
        <name>Mg(2+)</name>
        <dbReference type="ChEBI" id="CHEBI:18420"/>
    </cofactor>
    <text evidence="9">Binds 2 Mg(2+) per subunit.</text>
</comment>
<reference evidence="11" key="1">
    <citation type="submission" date="2019-05" db="EMBL/GenBank/DDBJ databases">
        <title>Metatranscriptomic reconstruction reveals RNA viruses with the potential to shape carbon cycling in soil.</title>
        <authorList>
            <person name="Starr E.P."/>
            <person name="Nuccio E."/>
            <person name="Pett-Ridge J."/>
            <person name="Banfield J.F."/>
            <person name="Firestone M.K."/>
        </authorList>
    </citation>
    <scope>NUCLEOTIDE SEQUENCE</scope>
    <source>
        <strain evidence="11">H4_Rhizo_43_scaffold_371</strain>
    </source>
</reference>
<dbReference type="Pfam" id="PF03431">
    <property type="entry name" value="RNA_replicase_B"/>
    <property type="match status" value="1"/>
</dbReference>
<keyword evidence="4" id="KW-0548">Nucleotidyltransferase</keyword>
<gene>
    <name evidence="11" type="ORF">H4Rhizo43371_000004</name>
</gene>
<name>A0A514D4S0_9VIRU</name>
<evidence type="ECO:0000313" key="11">
    <source>
        <dbReference type="EMBL" id="QDH88611.1"/>
    </source>
</evidence>
<evidence type="ECO:0000256" key="6">
    <source>
        <dbReference type="ARBA" id="ARBA00022953"/>
    </source>
</evidence>
<dbReference type="EC" id="2.7.7.48" evidence="1"/>
<evidence type="ECO:0000256" key="8">
    <source>
        <dbReference type="ARBA" id="ARBA00048744"/>
    </source>
</evidence>
<evidence type="ECO:0000256" key="4">
    <source>
        <dbReference type="ARBA" id="ARBA00022695"/>
    </source>
</evidence>
<dbReference type="InterPro" id="IPR005093">
    <property type="entry name" value="RNArep_beta"/>
</dbReference>
<protein>
    <recommendedName>
        <fullName evidence="1">RNA-directed RNA polymerase</fullName>
        <ecNumber evidence="1">2.7.7.48</ecNumber>
    </recommendedName>
    <alternativeName>
        <fullName evidence="7">RNA replicase beta chain</fullName>
    </alternativeName>
</protein>
<evidence type="ECO:0000259" key="10">
    <source>
        <dbReference type="PROSITE" id="PS50522"/>
    </source>
</evidence>
<organism evidence="11">
    <name type="scientific">Leviviridae sp</name>
    <dbReference type="NCBI Taxonomy" id="2027243"/>
    <lineage>
        <taxon>Viruses</taxon>
        <taxon>Riboviria</taxon>
        <taxon>Orthornavirae</taxon>
        <taxon>Lenarviricota</taxon>
        <taxon>Leviviricetes</taxon>
        <taxon>Norzivirales</taxon>
        <taxon>Fiersviridae</taxon>
    </lineage>
</organism>
<evidence type="ECO:0000256" key="1">
    <source>
        <dbReference type="ARBA" id="ARBA00012494"/>
    </source>
</evidence>
<evidence type="ECO:0000256" key="2">
    <source>
        <dbReference type="ARBA" id="ARBA00022484"/>
    </source>
</evidence>
<dbReference type="EMBL" id="MN034216">
    <property type="protein sequence ID" value="QDH88611.1"/>
    <property type="molecule type" value="Genomic_RNA"/>
</dbReference>
<keyword evidence="9" id="KW-0460">Magnesium</keyword>
<feature type="binding site" evidence="9">
    <location>
        <position position="327"/>
    </location>
    <ligand>
        <name>Mg(2+)</name>
        <dbReference type="ChEBI" id="CHEBI:18420"/>
        <label>2</label>
    </ligand>
</feature>
<evidence type="ECO:0000256" key="3">
    <source>
        <dbReference type="ARBA" id="ARBA00022679"/>
    </source>
</evidence>
<evidence type="ECO:0000256" key="7">
    <source>
        <dbReference type="ARBA" id="ARBA00030248"/>
    </source>
</evidence>
<comment type="catalytic activity">
    <reaction evidence="8">
        <text>RNA(n) + a ribonucleoside 5'-triphosphate = RNA(n+1) + diphosphate</text>
        <dbReference type="Rhea" id="RHEA:21248"/>
        <dbReference type="Rhea" id="RHEA-COMP:14527"/>
        <dbReference type="Rhea" id="RHEA-COMP:17342"/>
        <dbReference type="ChEBI" id="CHEBI:33019"/>
        <dbReference type="ChEBI" id="CHEBI:61557"/>
        <dbReference type="ChEBI" id="CHEBI:140395"/>
        <dbReference type="EC" id="2.7.7.48"/>
    </reaction>
</comment>
<dbReference type="PROSITE" id="PS50522">
    <property type="entry name" value="RDRP_PHAGE"/>
    <property type="match status" value="1"/>
</dbReference>
<proteinExistence type="predicted"/>
<keyword evidence="5" id="KW-0547">Nucleotide-binding</keyword>
<dbReference type="GO" id="GO:0046872">
    <property type="term" value="F:metal ion binding"/>
    <property type="evidence" value="ECO:0007669"/>
    <property type="project" value="UniProtKB-KW"/>
</dbReference>
<feature type="binding site" evidence="9">
    <location>
        <position position="425"/>
    </location>
    <ligand>
        <name>Mg(2+)</name>
        <dbReference type="ChEBI" id="CHEBI:18420"/>
        <label>2</label>
    </ligand>
</feature>